<dbReference type="Gene3D" id="3.40.190.150">
    <property type="entry name" value="Bordetella uptake gene, domain 1"/>
    <property type="match status" value="1"/>
</dbReference>
<dbReference type="PANTHER" id="PTHR42928:SF5">
    <property type="entry name" value="BLR1237 PROTEIN"/>
    <property type="match status" value="1"/>
</dbReference>
<dbReference type="PANTHER" id="PTHR42928">
    <property type="entry name" value="TRICARBOXYLATE-BINDING PROTEIN"/>
    <property type="match status" value="1"/>
</dbReference>
<accession>A0ABT1DCD1</accession>
<dbReference type="Gene3D" id="3.40.190.10">
    <property type="entry name" value="Periplasmic binding protein-like II"/>
    <property type="match status" value="1"/>
</dbReference>
<name>A0ABT1DCD1_9PROT</name>
<dbReference type="RefSeq" id="WP_252955218.1">
    <property type="nucleotide sequence ID" value="NZ_JAFIRR010000138.1"/>
</dbReference>
<dbReference type="InterPro" id="IPR005064">
    <property type="entry name" value="BUG"/>
</dbReference>
<organism evidence="3 4">
    <name type="scientific">Siccirubricoccus soli</name>
    <dbReference type="NCBI Taxonomy" id="2899147"/>
    <lineage>
        <taxon>Bacteria</taxon>
        <taxon>Pseudomonadati</taxon>
        <taxon>Pseudomonadota</taxon>
        <taxon>Alphaproteobacteria</taxon>
        <taxon>Acetobacterales</taxon>
        <taxon>Roseomonadaceae</taxon>
        <taxon>Siccirubricoccus</taxon>
    </lineage>
</organism>
<dbReference type="SUPFAM" id="SSF53850">
    <property type="entry name" value="Periplasmic binding protein-like II"/>
    <property type="match status" value="1"/>
</dbReference>
<comment type="caution">
    <text evidence="3">The sequence shown here is derived from an EMBL/GenBank/DDBJ whole genome shotgun (WGS) entry which is preliminary data.</text>
</comment>
<dbReference type="Pfam" id="PF03401">
    <property type="entry name" value="TctC"/>
    <property type="match status" value="1"/>
</dbReference>
<comment type="similarity">
    <text evidence="1">Belongs to the UPF0065 (bug) family.</text>
</comment>
<evidence type="ECO:0000256" key="2">
    <source>
        <dbReference type="SAM" id="MobiDB-lite"/>
    </source>
</evidence>
<protein>
    <submittedName>
        <fullName evidence="3">Tripartite tricarboxylate transporter substrate binding protein</fullName>
    </submittedName>
</protein>
<gene>
    <name evidence="3" type="ORF">JYK14_20855</name>
</gene>
<evidence type="ECO:0000256" key="1">
    <source>
        <dbReference type="ARBA" id="ARBA00006987"/>
    </source>
</evidence>
<reference evidence="3 4" key="1">
    <citation type="submission" date="2021-12" db="EMBL/GenBank/DDBJ databases">
        <title>Siccirubricoccus leaddurans sp. nov., a high concentration Zn2+ tolerance bacterium.</title>
        <authorList>
            <person name="Cao Y."/>
        </authorList>
    </citation>
    <scope>NUCLEOTIDE SEQUENCE [LARGE SCALE GENOMIC DNA]</scope>
    <source>
        <strain evidence="3 4">KC 17139</strain>
    </source>
</reference>
<feature type="region of interest" description="Disordered" evidence="2">
    <location>
        <begin position="1"/>
        <end position="25"/>
    </location>
</feature>
<proteinExistence type="inferred from homology"/>
<evidence type="ECO:0000313" key="4">
    <source>
        <dbReference type="Proteomes" id="UP001523392"/>
    </source>
</evidence>
<keyword evidence="4" id="KW-1185">Reference proteome</keyword>
<dbReference type="PIRSF" id="PIRSF017082">
    <property type="entry name" value="YflP"/>
    <property type="match status" value="1"/>
</dbReference>
<dbReference type="InterPro" id="IPR042100">
    <property type="entry name" value="Bug_dom1"/>
</dbReference>
<sequence>MSPEQGLRRGRPGLAARSPSPPAAGRLPRRALLALPFLAPEARAEEGWPSRPVRLVIPFGAGGPIDAIGRLLAEHLRERLGQPFVIENKPGAGGSIGIRAVVQSPPDGTTFLLTSASLASVPALYPSQGLDPRRAMTPISLVADVPTAMVVRAEGPYRSVADVVAAARARPATLTYGSGGVGSSNHLSGALFAQAAGLRLEHISYRGAAPSMVALFTGEIDMVFASTIETLPHVAAGRARLLGVATEARVPALPDVPAINETIPGYVALNWYAIAGPHGLPAPVLARFGETLAALRDLPEIKARFAAAGTAPLLTGPEALLRRLDSDVPQWQRVVDAAGIKVE</sequence>
<dbReference type="Proteomes" id="UP001523392">
    <property type="component" value="Unassembled WGS sequence"/>
</dbReference>
<evidence type="ECO:0000313" key="3">
    <source>
        <dbReference type="EMBL" id="MCO6418590.1"/>
    </source>
</evidence>
<dbReference type="EMBL" id="JAFIRR010000138">
    <property type="protein sequence ID" value="MCO6418590.1"/>
    <property type="molecule type" value="Genomic_DNA"/>
</dbReference>
<feature type="compositionally biased region" description="Low complexity" evidence="2">
    <location>
        <begin position="12"/>
        <end position="25"/>
    </location>
</feature>